<dbReference type="GO" id="GO:0006355">
    <property type="term" value="P:regulation of DNA-templated transcription"/>
    <property type="evidence" value="ECO:0007669"/>
    <property type="project" value="TreeGrafter"/>
</dbReference>
<feature type="compositionally biased region" description="Basic and acidic residues" evidence="4">
    <location>
        <begin position="191"/>
        <end position="208"/>
    </location>
</feature>
<evidence type="ECO:0000256" key="4">
    <source>
        <dbReference type="SAM" id="MobiDB-lite"/>
    </source>
</evidence>
<sequence length="704" mass="81495">MENTKPEKSPSRPVWLFRSKDQTGTSQTGNLSFSFRLHNEDDDSFSPEGQKLTIDINEESIKSGLSRAEEPQSESVASTPDSKGIFSPKSKLPNVLDQVEGEIERQLDLKAEKSKLTVINVKKIIRDVIMNKDVISMVRQSMDDKKIEVPYEPKLTRAKARELMEKQALSVVWPLHEVPTKQTPCKSQILMEKEYPEDSSDEEYRPSEDEQSDDDDINKSSTMSVQEDLNLLERDEIFDNEGMEDTICEDESQPKRKKITFDLPPEPPTDEEPHSPSFIDDIVRENIGQRTRSKLCLSETPLEEIEQAFIPPDITCDMYDFNCDNDDWTNFLKEFTQPLDALPDMNETMDDVEADPEYNVLADEDTLTEDIEELRHDRGVKVSRREVKELIKELFEYTEMMSSQDKDKKKTQKSPVQQTPDKKSSAEYQTSSQSNSKPEMFSKAQLLLINQQLCQHVQLSTQHFLQTYRHPVLYFLADQAKLNVTSLKCIMQANQHSLFNIDNLDSALSVIQSWENLVDDPKTGEPIIKFMENEVELSDKSHDKLVLRAPKFPPQLLKLMCESDAFMYPLLLPPFPFYIFELPEEFMPSELNLLILGYDQFLPYVKNQRKWTARTSLIFLVAELLSRLLLPAHSPTKIVKYIVAQRKSKKNNPLKEYFKTNIIKPFSHHIVPINGKVKLRDNIKELMPHVFIEYLESERQQQKL</sequence>
<dbReference type="EMBL" id="QKKF02015335">
    <property type="protein sequence ID" value="RZF42217.1"/>
    <property type="molecule type" value="Genomic_DNA"/>
</dbReference>
<keyword evidence="6" id="KW-1185">Reference proteome</keyword>
<dbReference type="PANTHER" id="PTHR16088:SF3">
    <property type="entry name" value="GON-4-LIKE PROTEIN"/>
    <property type="match status" value="1"/>
</dbReference>
<dbReference type="InParanoid" id="A0A482X933"/>
<feature type="region of interest" description="Disordered" evidence="4">
    <location>
        <begin position="182"/>
        <end position="232"/>
    </location>
</feature>
<dbReference type="InterPro" id="IPR052435">
    <property type="entry name" value="YY1-Transcr_Regul"/>
</dbReference>
<accession>A0A482X933</accession>
<keyword evidence="3" id="KW-0539">Nucleus</keyword>
<feature type="compositionally biased region" description="Polar residues" evidence="4">
    <location>
        <begin position="426"/>
        <end position="436"/>
    </location>
</feature>
<keyword evidence="2" id="KW-0804">Transcription</keyword>
<evidence type="ECO:0008006" key="7">
    <source>
        <dbReference type="Google" id="ProtNLM"/>
    </source>
</evidence>
<evidence type="ECO:0000256" key="1">
    <source>
        <dbReference type="ARBA" id="ARBA00023015"/>
    </source>
</evidence>
<dbReference type="Proteomes" id="UP000291343">
    <property type="component" value="Unassembled WGS sequence"/>
</dbReference>
<feature type="region of interest" description="Disordered" evidence="4">
    <location>
        <begin position="1"/>
        <end position="91"/>
    </location>
</feature>
<name>A0A482X933_LAOST</name>
<reference evidence="5 6" key="1">
    <citation type="journal article" date="2017" name="Gigascience">
        <title>Genome sequence of the small brown planthopper, Laodelphax striatellus.</title>
        <authorList>
            <person name="Zhu J."/>
            <person name="Jiang F."/>
            <person name="Wang X."/>
            <person name="Yang P."/>
            <person name="Bao Y."/>
            <person name="Zhao W."/>
            <person name="Wang W."/>
            <person name="Lu H."/>
            <person name="Wang Q."/>
            <person name="Cui N."/>
            <person name="Li J."/>
            <person name="Chen X."/>
            <person name="Luo L."/>
            <person name="Yu J."/>
            <person name="Kang L."/>
            <person name="Cui F."/>
        </authorList>
    </citation>
    <scope>NUCLEOTIDE SEQUENCE [LARGE SCALE GENOMIC DNA]</scope>
    <source>
        <strain evidence="5">Lst14</strain>
    </source>
</reference>
<proteinExistence type="predicted"/>
<evidence type="ECO:0000256" key="2">
    <source>
        <dbReference type="ARBA" id="ARBA00023163"/>
    </source>
</evidence>
<dbReference type="GO" id="GO:0005634">
    <property type="term" value="C:nucleus"/>
    <property type="evidence" value="ECO:0007669"/>
    <property type="project" value="TreeGrafter"/>
</dbReference>
<evidence type="ECO:0000313" key="6">
    <source>
        <dbReference type="Proteomes" id="UP000291343"/>
    </source>
</evidence>
<dbReference type="GO" id="GO:0003712">
    <property type="term" value="F:transcription coregulator activity"/>
    <property type="evidence" value="ECO:0007669"/>
    <property type="project" value="TreeGrafter"/>
</dbReference>
<evidence type="ECO:0000313" key="5">
    <source>
        <dbReference type="EMBL" id="RZF42217.1"/>
    </source>
</evidence>
<keyword evidence="1" id="KW-0805">Transcription regulation</keyword>
<organism evidence="5 6">
    <name type="scientific">Laodelphax striatellus</name>
    <name type="common">Small brown planthopper</name>
    <name type="synonym">Delphax striatella</name>
    <dbReference type="NCBI Taxonomy" id="195883"/>
    <lineage>
        <taxon>Eukaryota</taxon>
        <taxon>Metazoa</taxon>
        <taxon>Ecdysozoa</taxon>
        <taxon>Arthropoda</taxon>
        <taxon>Hexapoda</taxon>
        <taxon>Insecta</taxon>
        <taxon>Pterygota</taxon>
        <taxon>Neoptera</taxon>
        <taxon>Paraneoptera</taxon>
        <taxon>Hemiptera</taxon>
        <taxon>Auchenorrhyncha</taxon>
        <taxon>Fulgoroidea</taxon>
        <taxon>Delphacidae</taxon>
        <taxon>Criomorphinae</taxon>
        <taxon>Laodelphax</taxon>
    </lineage>
</organism>
<gene>
    <name evidence="5" type="ORF">LSTR_LSTR004366</name>
</gene>
<dbReference type="OrthoDB" id="6257037at2759"/>
<protein>
    <recommendedName>
        <fullName evidence="7">GON-4-like protein</fullName>
    </recommendedName>
</protein>
<dbReference type="PANTHER" id="PTHR16088">
    <property type="entry name" value="YY1 ASSOCIATED PROTEIN-RELATED"/>
    <property type="match status" value="1"/>
</dbReference>
<comment type="caution">
    <text evidence="5">The sequence shown here is derived from an EMBL/GenBank/DDBJ whole genome shotgun (WGS) entry which is preliminary data.</text>
</comment>
<feature type="compositionally biased region" description="Basic and acidic residues" evidence="4">
    <location>
        <begin position="1"/>
        <end position="10"/>
    </location>
</feature>
<feature type="compositionally biased region" description="Polar residues" evidence="4">
    <location>
        <begin position="22"/>
        <end position="33"/>
    </location>
</feature>
<feature type="region of interest" description="Disordered" evidence="4">
    <location>
        <begin position="248"/>
        <end position="277"/>
    </location>
</feature>
<dbReference type="STRING" id="195883.A0A482X933"/>
<evidence type="ECO:0000256" key="3">
    <source>
        <dbReference type="ARBA" id="ARBA00023242"/>
    </source>
</evidence>
<dbReference type="AlphaFoldDB" id="A0A482X933"/>
<feature type="region of interest" description="Disordered" evidence="4">
    <location>
        <begin position="402"/>
        <end position="436"/>
    </location>
</feature>